<dbReference type="InterPro" id="IPR001598">
    <property type="entry name" value="Transposase_IS30_CS"/>
</dbReference>
<dbReference type="PANTHER" id="PTHR10948:SF23">
    <property type="entry name" value="TRANSPOSASE INSI FOR INSERTION SEQUENCE ELEMENT IS30A-RELATED"/>
    <property type="match status" value="1"/>
</dbReference>
<dbReference type="GO" id="GO:0006313">
    <property type="term" value="P:DNA transposition"/>
    <property type="evidence" value="ECO:0007669"/>
    <property type="project" value="InterPro"/>
</dbReference>
<dbReference type="NCBIfam" id="NF033563">
    <property type="entry name" value="transpos_IS30"/>
    <property type="match status" value="1"/>
</dbReference>
<dbReference type="PROSITE" id="PS01043">
    <property type="entry name" value="TRANSPOSASE_IS30"/>
    <property type="match status" value="1"/>
</dbReference>
<dbReference type="GO" id="GO:0005829">
    <property type="term" value="C:cytosol"/>
    <property type="evidence" value="ECO:0007669"/>
    <property type="project" value="TreeGrafter"/>
</dbReference>
<dbReference type="Proteomes" id="UP000537126">
    <property type="component" value="Unassembled WGS sequence"/>
</dbReference>
<dbReference type="SUPFAM" id="SSF53098">
    <property type="entry name" value="Ribonuclease H-like"/>
    <property type="match status" value="1"/>
</dbReference>
<protein>
    <submittedName>
        <fullName evidence="4">IS30 family transposase</fullName>
    </submittedName>
</protein>
<dbReference type="PROSITE" id="PS50994">
    <property type="entry name" value="INTEGRASE"/>
    <property type="match status" value="1"/>
</dbReference>
<dbReference type="AlphaFoldDB" id="A0A846MM83"/>
<dbReference type="InterPro" id="IPR051917">
    <property type="entry name" value="Transposase-Integrase"/>
</dbReference>
<dbReference type="GO" id="GO:0015074">
    <property type="term" value="P:DNA integration"/>
    <property type="evidence" value="ECO:0007669"/>
    <property type="project" value="InterPro"/>
</dbReference>
<accession>A0A846MM83</accession>
<dbReference type="InterPro" id="IPR012337">
    <property type="entry name" value="RNaseH-like_sf"/>
</dbReference>
<evidence type="ECO:0000259" key="3">
    <source>
        <dbReference type="PROSITE" id="PS50994"/>
    </source>
</evidence>
<evidence type="ECO:0000256" key="1">
    <source>
        <dbReference type="ARBA" id="ARBA00002190"/>
    </source>
</evidence>
<dbReference type="EMBL" id="JAASRN010000001">
    <property type="protein sequence ID" value="NIK72581.1"/>
    <property type="molecule type" value="Genomic_DNA"/>
</dbReference>
<sequence>MECVSHERIYQYVWADKKAKGSLFTHLRRKGRKYRKRGSAKDSRGIIKDRVDISQRPAIVNEKIRLGDLEIDTIIGKNHRGAILTINDRVSSYVWMAKLSGKNADGLAMKAVEILRPHAHWIHTITADNGKEFADHKKIAQQIGIDFYFAKPYHSWERGANENTNGLIRQYFPKSSSFESITNNDIQYVQHKLNNRPRKKLGFLSPTEFLSLKLSKQKVAFIT</sequence>
<dbReference type="InterPro" id="IPR053392">
    <property type="entry name" value="Transposase_IS30-like"/>
</dbReference>
<gene>
    <name evidence="4" type="ORF">FHS56_000067</name>
</gene>
<dbReference type="InterPro" id="IPR001584">
    <property type="entry name" value="Integrase_cat-core"/>
</dbReference>
<dbReference type="GO" id="GO:0004803">
    <property type="term" value="F:transposase activity"/>
    <property type="evidence" value="ECO:0007669"/>
    <property type="project" value="InterPro"/>
</dbReference>
<dbReference type="GO" id="GO:0003677">
    <property type="term" value="F:DNA binding"/>
    <property type="evidence" value="ECO:0007669"/>
    <property type="project" value="InterPro"/>
</dbReference>
<evidence type="ECO:0000313" key="5">
    <source>
        <dbReference type="Proteomes" id="UP000537126"/>
    </source>
</evidence>
<comment type="caution">
    <text evidence="4">The sequence shown here is derived from an EMBL/GenBank/DDBJ whole genome shotgun (WGS) entry which is preliminary data.</text>
</comment>
<dbReference type="InterPro" id="IPR036397">
    <property type="entry name" value="RNaseH_sf"/>
</dbReference>
<proteinExistence type="inferred from homology"/>
<dbReference type="PANTHER" id="PTHR10948">
    <property type="entry name" value="TRANSPOSASE"/>
    <property type="match status" value="1"/>
</dbReference>
<name>A0A846MM83_9BACT</name>
<evidence type="ECO:0000313" key="4">
    <source>
        <dbReference type="EMBL" id="NIK72581.1"/>
    </source>
</evidence>
<comment type="similarity">
    <text evidence="2">Belongs to the transposase IS30 family.</text>
</comment>
<keyword evidence="5" id="KW-1185">Reference proteome</keyword>
<evidence type="ECO:0000256" key="2">
    <source>
        <dbReference type="ARBA" id="ARBA00006363"/>
    </source>
</evidence>
<dbReference type="Gene3D" id="3.30.420.10">
    <property type="entry name" value="Ribonuclease H-like superfamily/Ribonuclease H"/>
    <property type="match status" value="1"/>
</dbReference>
<reference evidence="4 5" key="1">
    <citation type="submission" date="2020-03" db="EMBL/GenBank/DDBJ databases">
        <title>Genomic Encyclopedia of Type Strains, Phase IV (KMG-IV): sequencing the most valuable type-strain genomes for metagenomic binning, comparative biology and taxonomic classification.</title>
        <authorList>
            <person name="Goeker M."/>
        </authorList>
    </citation>
    <scope>NUCLEOTIDE SEQUENCE [LARGE SCALE GENOMIC DNA]</scope>
    <source>
        <strain evidence="4 5">DSM 5718</strain>
    </source>
</reference>
<organism evidence="4 5">
    <name type="scientific">Thermonema lapsum</name>
    <dbReference type="NCBI Taxonomy" id="28195"/>
    <lineage>
        <taxon>Bacteria</taxon>
        <taxon>Pseudomonadati</taxon>
        <taxon>Bacteroidota</taxon>
        <taxon>Cytophagia</taxon>
        <taxon>Cytophagales</taxon>
        <taxon>Thermonemataceae</taxon>
        <taxon>Thermonema</taxon>
    </lineage>
</organism>
<feature type="domain" description="Integrase catalytic" evidence="3">
    <location>
        <begin position="53"/>
        <end position="214"/>
    </location>
</feature>
<comment type="function">
    <text evidence="1">Required for the transposition of the insertion element.</text>
</comment>